<gene>
    <name evidence="1" type="ORF">M9H77_29371</name>
</gene>
<keyword evidence="2" id="KW-1185">Reference proteome</keyword>
<sequence length="440" mass="46948">MGDTENSLPPSKKRAAGREISRDNPGLDDDEEGTSEQEMGTFKKASDEVIASRRIVKVRRNQTSSTTSAPSSNPFAGIRLVPPLGSAATTAAVTDENENSENQAENEGKVDASKEINQGSAEKDKQLESRNDEPKDESTAGNDKNDIKEEPNKPESTDDKGNDENSGSKPEEGAEPVNSDKGAEKDPEAQKDEGDVKKDDGNGSVEKGGEAASFNSFQQLSSSQNAFTGLAGTGFSGSTFSFGSITEERSSGSGSGSIFGLKSDQPSFSFGLSNNGSSSLFGTSGTSTTTKSEGSGFTSMQEVPLETGEENEKPAFTADSVLFEYIDGSWKERGKGEIKVNIPTTGTGKARLIMRTRGNFRLILNASLFPDMKLTNMDKRGITFACVNSIEEGKDGLSTFALKFKDAFMVGEFRACVMEHKGKLQVDLKTPENSPKTSDE</sequence>
<comment type="caution">
    <text evidence="1">The sequence shown here is derived from an EMBL/GenBank/DDBJ whole genome shotgun (WGS) entry which is preliminary data.</text>
</comment>
<evidence type="ECO:0000313" key="2">
    <source>
        <dbReference type="Proteomes" id="UP001060085"/>
    </source>
</evidence>
<organism evidence="1 2">
    <name type="scientific">Catharanthus roseus</name>
    <name type="common">Madagascar periwinkle</name>
    <name type="synonym">Vinca rosea</name>
    <dbReference type="NCBI Taxonomy" id="4058"/>
    <lineage>
        <taxon>Eukaryota</taxon>
        <taxon>Viridiplantae</taxon>
        <taxon>Streptophyta</taxon>
        <taxon>Embryophyta</taxon>
        <taxon>Tracheophyta</taxon>
        <taxon>Spermatophyta</taxon>
        <taxon>Magnoliopsida</taxon>
        <taxon>eudicotyledons</taxon>
        <taxon>Gunneridae</taxon>
        <taxon>Pentapetalae</taxon>
        <taxon>asterids</taxon>
        <taxon>lamiids</taxon>
        <taxon>Gentianales</taxon>
        <taxon>Apocynaceae</taxon>
        <taxon>Rauvolfioideae</taxon>
        <taxon>Vinceae</taxon>
        <taxon>Catharanthinae</taxon>
        <taxon>Catharanthus</taxon>
    </lineage>
</organism>
<name>A0ACC0AMB7_CATRO</name>
<proteinExistence type="predicted"/>
<dbReference type="EMBL" id="CM044706">
    <property type="protein sequence ID" value="KAI5660578.1"/>
    <property type="molecule type" value="Genomic_DNA"/>
</dbReference>
<protein>
    <submittedName>
        <fullName evidence="1">Uncharacterized protein</fullName>
    </submittedName>
</protein>
<dbReference type="Proteomes" id="UP001060085">
    <property type="component" value="Linkage Group LG06"/>
</dbReference>
<accession>A0ACC0AMB7</accession>
<evidence type="ECO:0000313" key="1">
    <source>
        <dbReference type="EMBL" id="KAI5660578.1"/>
    </source>
</evidence>
<reference evidence="2" key="1">
    <citation type="journal article" date="2023" name="Nat. Plants">
        <title>Single-cell RNA sequencing provides a high-resolution roadmap for understanding the multicellular compartmentation of specialized metabolism.</title>
        <authorList>
            <person name="Sun S."/>
            <person name="Shen X."/>
            <person name="Li Y."/>
            <person name="Li Y."/>
            <person name="Wang S."/>
            <person name="Li R."/>
            <person name="Zhang H."/>
            <person name="Shen G."/>
            <person name="Guo B."/>
            <person name="Wei J."/>
            <person name="Xu J."/>
            <person name="St-Pierre B."/>
            <person name="Chen S."/>
            <person name="Sun C."/>
        </authorList>
    </citation>
    <scope>NUCLEOTIDE SEQUENCE [LARGE SCALE GENOMIC DNA]</scope>
</reference>